<evidence type="ECO:0000313" key="2">
    <source>
        <dbReference type="EMBL" id="TKA24845.1"/>
    </source>
</evidence>
<dbReference type="Proteomes" id="UP000308549">
    <property type="component" value="Unassembled WGS sequence"/>
</dbReference>
<reference evidence="2 3" key="1">
    <citation type="submission" date="2017-03" db="EMBL/GenBank/DDBJ databases">
        <title>Genomes of endolithic fungi from Antarctica.</title>
        <authorList>
            <person name="Coleine C."/>
            <person name="Masonjones S."/>
            <person name="Stajich J.E."/>
        </authorList>
    </citation>
    <scope>NUCLEOTIDE SEQUENCE [LARGE SCALE GENOMIC DNA]</scope>
    <source>
        <strain evidence="2 3">CCFEE 6315</strain>
    </source>
</reference>
<feature type="compositionally biased region" description="Basic and acidic residues" evidence="1">
    <location>
        <begin position="61"/>
        <end position="75"/>
    </location>
</feature>
<protein>
    <submittedName>
        <fullName evidence="2">Uncharacterized protein</fullName>
    </submittedName>
</protein>
<proteinExistence type="predicted"/>
<feature type="region of interest" description="Disordered" evidence="1">
    <location>
        <begin position="260"/>
        <end position="304"/>
    </location>
</feature>
<organism evidence="2 3">
    <name type="scientific">Salinomyces thailandicus</name>
    <dbReference type="NCBI Taxonomy" id="706561"/>
    <lineage>
        <taxon>Eukaryota</taxon>
        <taxon>Fungi</taxon>
        <taxon>Dikarya</taxon>
        <taxon>Ascomycota</taxon>
        <taxon>Pezizomycotina</taxon>
        <taxon>Dothideomycetes</taxon>
        <taxon>Dothideomycetidae</taxon>
        <taxon>Mycosphaerellales</taxon>
        <taxon>Teratosphaeriaceae</taxon>
        <taxon>Salinomyces</taxon>
    </lineage>
</organism>
<evidence type="ECO:0000256" key="1">
    <source>
        <dbReference type="SAM" id="MobiDB-lite"/>
    </source>
</evidence>
<comment type="caution">
    <text evidence="2">The sequence shown here is derived from an EMBL/GenBank/DDBJ whole genome shotgun (WGS) entry which is preliminary data.</text>
</comment>
<feature type="compositionally biased region" description="Low complexity" evidence="1">
    <location>
        <begin position="170"/>
        <end position="183"/>
    </location>
</feature>
<sequence>MPLQTPPASQQRLTTPPTRRRERYPGARDYQDLQSTPRKSQTPTPAPSSVNNLTGQQNTLRRREAVRRATQDRYRPVLGTLETSAGERPEHSAPRRTVSRPAQDLPFQDSGSDYESPISARGSTFSSAWDHRRPSNARRGEVTRGVAQLVSNENFRRQSHVAIVRKAVEPSQPSPRTSPTRWPLQDSDSDYESPISATSSTFSTAWAHRRSSHAQYGEVHRGVARMVSCEKLFRGNGLSFVGGAARFDGAVRFGEIRRASSPNRDSGEFNILSPKSSPPLLMSLPSPRSNPKRYARYGQDFGRS</sequence>
<gene>
    <name evidence="2" type="ORF">B0A50_06574</name>
</gene>
<dbReference type="OrthoDB" id="3858702at2759"/>
<feature type="compositionally biased region" description="Basic and acidic residues" evidence="1">
    <location>
        <begin position="129"/>
        <end position="142"/>
    </location>
</feature>
<keyword evidence="3" id="KW-1185">Reference proteome</keyword>
<feature type="region of interest" description="Disordered" evidence="1">
    <location>
        <begin position="1"/>
        <end position="144"/>
    </location>
</feature>
<feature type="region of interest" description="Disordered" evidence="1">
    <location>
        <begin position="166"/>
        <end position="195"/>
    </location>
</feature>
<feature type="compositionally biased region" description="Polar residues" evidence="1">
    <location>
        <begin position="32"/>
        <end position="59"/>
    </location>
</feature>
<feature type="compositionally biased region" description="Polar residues" evidence="1">
    <location>
        <begin position="1"/>
        <end position="11"/>
    </location>
</feature>
<evidence type="ECO:0000313" key="3">
    <source>
        <dbReference type="Proteomes" id="UP000308549"/>
    </source>
</evidence>
<name>A0A4U0TSR4_9PEZI</name>
<dbReference type="EMBL" id="NAJL01000040">
    <property type="protein sequence ID" value="TKA24845.1"/>
    <property type="molecule type" value="Genomic_DNA"/>
</dbReference>
<feature type="compositionally biased region" description="Low complexity" evidence="1">
    <location>
        <begin position="272"/>
        <end position="289"/>
    </location>
</feature>
<accession>A0A4U0TSR4</accession>
<dbReference type="AlphaFoldDB" id="A0A4U0TSR4"/>